<dbReference type="Proteomes" id="UP000001036">
    <property type="component" value="Chromosome"/>
</dbReference>
<dbReference type="HOGENOM" id="CLU_014813_3_0_6"/>
<proteinExistence type="predicted"/>
<dbReference type="PRINTS" id="PR01210">
    <property type="entry name" value="GGTRANSPTASE"/>
</dbReference>
<dbReference type="Gene3D" id="1.10.246.130">
    <property type="match status" value="1"/>
</dbReference>
<accession>B3PJH0</accession>
<dbReference type="RefSeq" id="WP_012486255.1">
    <property type="nucleotide sequence ID" value="NC_010995.1"/>
</dbReference>
<keyword evidence="3" id="KW-1185">Reference proteome</keyword>
<sequence length="529" mass="57392">MRYVPAFSAPHAQAAQVGMEILREGGNALDAMIAAASAMTVLYPHMNSLVGDSFWLIHKPGEAPCAIDACGAAAQLASIDWYQQQGHAQIPGRGHLACVTPGATLSGYQRARELAQQWSLAEALPLSHLLAPAIALARDGIRVTRSLQQASAKLLAENAGNAAFRQLFTPRQQVLCEGDYLCNPDLANTLELLAAKGLHAIFNGDLATHTADYLSHAGSPLRLGDLQQTRAQFVTPLSVQTRVGQCYNLPAPTQGVASLMILALYDRLYQSDWSDVERVHALIECTKQAFLVRDAQVADPRRLSAQWPQLLTDDYLDARATQIAAQALPWPHIAQPGDTVWMGCVDQQGVMVSFIQSIYWEFGAAVVIPATGLVWNNRGVSFQLDAQARNALLPGMKPFHTLNPALALLQDGRRMVYGTMGGEGQPQTQSALFTRYLYDGVPLADAIARGRWLLGRTWGDQQQDLKLEQDLYEQVGDALRARGHQLRAVPLHSELMGHAGAVVSRRDGSADAVSDPRSDGAGVVEHTHE</sequence>
<dbReference type="PANTHER" id="PTHR43881:SF5">
    <property type="entry name" value="GAMMA-GLUTAMYLTRANSPEPTIDASE"/>
    <property type="match status" value="1"/>
</dbReference>
<dbReference type="Pfam" id="PF01019">
    <property type="entry name" value="G_glu_transpept"/>
    <property type="match status" value="1"/>
</dbReference>
<dbReference type="InterPro" id="IPR029055">
    <property type="entry name" value="Ntn_hydrolases_N"/>
</dbReference>
<protein>
    <submittedName>
        <fullName evidence="2">Gamma-glutamyltranspeptidase</fullName>
        <ecNumber evidence="2">2.3.2.2</ecNumber>
    </submittedName>
</protein>
<name>B3PJH0_CELJU</name>
<dbReference type="eggNOG" id="COG0405">
    <property type="taxonomic scope" value="Bacteria"/>
</dbReference>
<dbReference type="InterPro" id="IPR052896">
    <property type="entry name" value="GGT-like_enzyme"/>
</dbReference>
<dbReference type="KEGG" id="cja:CJA_0575"/>
<dbReference type="MEROPS" id="T03.025"/>
<dbReference type="OrthoDB" id="5297205at2"/>
<dbReference type="GO" id="GO:0103068">
    <property type="term" value="F:leukotriene C4 gamma-glutamyl transferase activity"/>
    <property type="evidence" value="ECO:0007669"/>
    <property type="project" value="UniProtKB-EC"/>
</dbReference>
<reference evidence="2 3" key="1">
    <citation type="journal article" date="2008" name="J. Bacteriol.">
        <title>Insights into plant cell wall degradation from the genome sequence of the soil bacterium Cellvibrio japonicus.</title>
        <authorList>
            <person name="Deboy R.T."/>
            <person name="Mongodin E.F."/>
            <person name="Fouts D.E."/>
            <person name="Tailford L.E."/>
            <person name="Khouri H."/>
            <person name="Emerson J.B."/>
            <person name="Mohamoud Y."/>
            <person name="Watkins K."/>
            <person name="Henrissat B."/>
            <person name="Gilbert H.J."/>
            <person name="Nelson K.E."/>
        </authorList>
    </citation>
    <scope>NUCLEOTIDE SEQUENCE [LARGE SCALE GENOMIC DNA]</scope>
    <source>
        <strain evidence="2 3">Ueda107</strain>
    </source>
</reference>
<feature type="compositionally biased region" description="Basic and acidic residues" evidence="1">
    <location>
        <begin position="506"/>
        <end position="518"/>
    </location>
</feature>
<dbReference type="PANTHER" id="PTHR43881">
    <property type="entry name" value="GAMMA-GLUTAMYLTRANSPEPTIDASE (AFU_ORTHOLOGUE AFUA_4G13580)"/>
    <property type="match status" value="1"/>
</dbReference>
<evidence type="ECO:0000313" key="3">
    <source>
        <dbReference type="Proteomes" id="UP000001036"/>
    </source>
</evidence>
<dbReference type="STRING" id="498211.CJA_0575"/>
<dbReference type="AlphaFoldDB" id="B3PJH0"/>
<evidence type="ECO:0000313" key="2">
    <source>
        <dbReference type="EMBL" id="ACE82723.1"/>
    </source>
</evidence>
<keyword evidence="2" id="KW-0808">Transferase</keyword>
<dbReference type="InterPro" id="IPR043137">
    <property type="entry name" value="GGT_ssub_C"/>
</dbReference>
<dbReference type="SUPFAM" id="SSF56235">
    <property type="entry name" value="N-terminal nucleophile aminohydrolases (Ntn hydrolases)"/>
    <property type="match status" value="1"/>
</dbReference>
<dbReference type="EMBL" id="CP000934">
    <property type="protein sequence ID" value="ACE82723.1"/>
    <property type="molecule type" value="Genomic_DNA"/>
</dbReference>
<feature type="region of interest" description="Disordered" evidence="1">
    <location>
        <begin position="506"/>
        <end position="529"/>
    </location>
</feature>
<gene>
    <name evidence="2" type="ordered locus">CJA_0575</name>
</gene>
<organism evidence="2 3">
    <name type="scientific">Cellvibrio japonicus (strain Ueda107)</name>
    <name type="common">Pseudomonas fluorescens subsp. cellulosa</name>
    <dbReference type="NCBI Taxonomy" id="498211"/>
    <lineage>
        <taxon>Bacteria</taxon>
        <taxon>Pseudomonadati</taxon>
        <taxon>Pseudomonadota</taxon>
        <taxon>Gammaproteobacteria</taxon>
        <taxon>Cellvibrionales</taxon>
        <taxon>Cellvibrionaceae</taxon>
        <taxon>Cellvibrio</taxon>
    </lineage>
</organism>
<dbReference type="InterPro" id="IPR043138">
    <property type="entry name" value="GGT_lsub"/>
</dbReference>
<dbReference type="Gene3D" id="3.60.20.40">
    <property type="match status" value="1"/>
</dbReference>
<keyword evidence="2" id="KW-0012">Acyltransferase</keyword>
<dbReference type="EC" id="2.3.2.2" evidence="2"/>
<evidence type="ECO:0000256" key="1">
    <source>
        <dbReference type="SAM" id="MobiDB-lite"/>
    </source>
</evidence>